<dbReference type="InterPro" id="IPR008972">
    <property type="entry name" value="Cupredoxin"/>
</dbReference>
<sequence>MLERLLFNSDDLENVENANLTLKRGQTYTFTISASGHPFFIKSVQGNTYADAYTTGVTNTGAQDGTLTFEVPIDAPETLFYTYQFHSVMTGVIAIED</sequence>
<evidence type="ECO:0008006" key="2">
    <source>
        <dbReference type="Google" id="ProtNLM"/>
    </source>
</evidence>
<proteinExistence type="predicted"/>
<name>A0A0F9PS65_9ZZZZ</name>
<comment type="caution">
    <text evidence="1">The sequence shown here is derived from an EMBL/GenBank/DDBJ whole genome shotgun (WGS) entry which is preliminary data.</text>
</comment>
<dbReference type="SUPFAM" id="SSF49503">
    <property type="entry name" value="Cupredoxins"/>
    <property type="match status" value="1"/>
</dbReference>
<accession>A0A0F9PS65</accession>
<reference evidence="1" key="1">
    <citation type="journal article" date="2015" name="Nature">
        <title>Complex archaea that bridge the gap between prokaryotes and eukaryotes.</title>
        <authorList>
            <person name="Spang A."/>
            <person name="Saw J.H."/>
            <person name="Jorgensen S.L."/>
            <person name="Zaremba-Niedzwiedzka K."/>
            <person name="Martijn J."/>
            <person name="Lind A.E."/>
            <person name="van Eijk R."/>
            <person name="Schleper C."/>
            <person name="Guy L."/>
            <person name="Ettema T.J."/>
        </authorList>
    </citation>
    <scope>NUCLEOTIDE SEQUENCE</scope>
</reference>
<dbReference type="Gene3D" id="2.60.40.420">
    <property type="entry name" value="Cupredoxins - blue copper proteins"/>
    <property type="match status" value="1"/>
</dbReference>
<protein>
    <recommendedName>
        <fullName evidence="2">EfeO-type cupredoxin-like domain-containing protein</fullName>
    </recommendedName>
</protein>
<dbReference type="AlphaFoldDB" id="A0A0F9PS65"/>
<evidence type="ECO:0000313" key="1">
    <source>
        <dbReference type="EMBL" id="KKM95987.1"/>
    </source>
</evidence>
<gene>
    <name evidence="1" type="ORF">LCGC14_1182630</name>
</gene>
<dbReference type="EMBL" id="LAZR01005938">
    <property type="protein sequence ID" value="KKM95987.1"/>
    <property type="molecule type" value="Genomic_DNA"/>
</dbReference>
<organism evidence="1">
    <name type="scientific">marine sediment metagenome</name>
    <dbReference type="NCBI Taxonomy" id="412755"/>
    <lineage>
        <taxon>unclassified sequences</taxon>
        <taxon>metagenomes</taxon>
        <taxon>ecological metagenomes</taxon>
    </lineage>
</organism>